<dbReference type="GO" id="GO:0016042">
    <property type="term" value="P:lipid catabolic process"/>
    <property type="evidence" value="ECO:0007669"/>
    <property type="project" value="TreeGrafter"/>
</dbReference>
<comment type="similarity">
    <text evidence="2 4">Belongs to the AB hydrolase superfamily. Lipase family.</text>
</comment>
<organism evidence="6 7">
    <name type="scientific">Eumeta variegata</name>
    <name type="common">Bagworm moth</name>
    <name type="synonym">Eumeta japonica</name>
    <dbReference type="NCBI Taxonomy" id="151549"/>
    <lineage>
        <taxon>Eukaryota</taxon>
        <taxon>Metazoa</taxon>
        <taxon>Ecdysozoa</taxon>
        <taxon>Arthropoda</taxon>
        <taxon>Hexapoda</taxon>
        <taxon>Insecta</taxon>
        <taxon>Pterygota</taxon>
        <taxon>Neoptera</taxon>
        <taxon>Endopterygota</taxon>
        <taxon>Lepidoptera</taxon>
        <taxon>Glossata</taxon>
        <taxon>Ditrysia</taxon>
        <taxon>Tineoidea</taxon>
        <taxon>Psychidae</taxon>
        <taxon>Oiketicinae</taxon>
        <taxon>Eumeta</taxon>
    </lineage>
</organism>
<dbReference type="Proteomes" id="UP000299102">
    <property type="component" value="Unassembled WGS sequence"/>
</dbReference>
<reference evidence="6 7" key="1">
    <citation type="journal article" date="2019" name="Commun. Biol.">
        <title>The bagworm genome reveals a unique fibroin gene that provides high tensile strength.</title>
        <authorList>
            <person name="Kono N."/>
            <person name="Nakamura H."/>
            <person name="Ohtoshi R."/>
            <person name="Tomita M."/>
            <person name="Numata K."/>
            <person name="Arakawa K."/>
        </authorList>
    </citation>
    <scope>NUCLEOTIDE SEQUENCE [LARGE SCALE GENOMIC DNA]</scope>
</reference>
<keyword evidence="7" id="KW-1185">Reference proteome</keyword>
<dbReference type="EMBL" id="BGZK01000420">
    <property type="protein sequence ID" value="GBP42532.1"/>
    <property type="molecule type" value="Genomic_DNA"/>
</dbReference>
<dbReference type="GO" id="GO:0017171">
    <property type="term" value="F:serine hydrolase activity"/>
    <property type="evidence" value="ECO:0007669"/>
    <property type="project" value="TreeGrafter"/>
</dbReference>
<dbReference type="InterPro" id="IPR013818">
    <property type="entry name" value="Lipase"/>
</dbReference>
<dbReference type="PANTHER" id="PTHR11610:SF173">
    <property type="entry name" value="LIPASE DOMAIN-CONTAINING PROTEIN-RELATED"/>
    <property type="match status" value="1"/>
</dbReference>
<keyword evidence="3" id="KW-0964">Secreted</keyword>
<comment type="subcellular location">
    <subcellularLocation>
        <location evidence="1">Secreted</location>
    </subcellularLocation>
</comment>
<dbReference type="STRING" id="151549.A0A4C1VVW1"/>
<dbReference type="Pfam" id="PF00151">
    <property type="entry name" value="Lipase"/>
    <property type="match status" value="1"/>
</dbReference>
<dbReference type="GO" id="GO:0005615">
    <property type="term" value="C:extracellular space"/>
    <property type="evidence" value="ECO:0007669"/>
    <property type="project" value="TreeGrafter"/>
</dbReference>
<evidence type="ECO:0000256" key="2">
    <source>
        <dbReference type="ARBA" id="ARBA00010701"/>
    </source>
</evidence>
<accession>A0A4C1VVW1</accession>
<dbReference type="SUPFAM" id="SSF53474">
    <property type="entry name" value="alpha/beta-Hydrolases"/>
    <property type="match status" value="1"/>
</dbReference>
<dbReference type="GO" id="GO:0016298">
    <property type="term" value="F:lipase activity"/>
    <property type="evidence" value="ECO:0007669"/>
    <property type="project" value="InterPro"/>
</dbReference>
<evidence type="ECO:0000256" key="1">
    <source>
        <dbReference type="ARBA" id="ARBA00004613"/>
    </source>
</evidence>
<sequence>MSRWRRRGARMRLSWPYKCSYGPAIRRTAPDACEMFACTFFLVCLLVGGALSATERRDAYLRLYHGSIDNFTEARLEEAENTLSGPMYNDSRGSVFIAHGFTGRPDGPAMTALVLAYLGQDEYNVFLLDWEYLASVLLPTIPNSYLNWAAPNARELGLKFANALLKMSSAGLRLENTHLVGHSLGAHIFGIAGNNLTSKNIILPWITGLDPASIGFENKPVSMKLYAGSARFVEIIHTDPSKYGYRRSHGTVDFWANYNNRDLCSHNRSWQLYEESIKQPGSLIASYGKNYRSWKNTTPLERKRIILTVGAYIINYTPGNYYFTTNSFPPYGLGEDGT</sequence>
<evidence type="ECO:0000256" key="3">
    <source>
        <dbReference type="ARBA" id="ARBA00022525"/>
    </source>
</evidence>
<dbReference type="InterPro" id="IPR000734">
    <property type="entry name" value="TAG_lipase"/>
</dbReference>
<name>A0A4C1VVW1_EUMVA</name>
<dbReference type="Gene3D" id="3.40.50.1820">
    <property type="entry name" value="alpha/beta hydrolase"/>
    <property type="match status" value="1"/>
</dbReference>
<dbReference type="PRINTS" id="PR00821">
    <property type="entry name" value="TAGLIPASE"/>
</dbReference>
<evidence type="ECO:0000256" key="4">
    <source>
        <dbReference type="RuleBase" id="RU004262"/>
    </source>
</evidence>
<proteinExistence type="inferred from homology"/>
<evidence type="ECO:0000313" key="6">
    <source>
        <dbReference type="EMBL" id="GBP42532.1"/>
    </source>
</evidence>
<gene>
    <name evidence="6" type="primary">liph-a</name>
    <name evidence="6" type="ORF">EVAR_81982_1</name>
</gene>
<dbReference type="InterPro" id="IPR029058">
    <property type="entry name" value="AB_hydrolase_fold"/>
</dbReference>
<comment type="caution">
    <text evidence="6">The sequence shown here is derived from an EMBL/GenBank/DDBJ whole genome shotgun (WGS) entry which is preliminary data.</text>
</comment>
<dbReference type="AlphaFoldDB" id="A0A4C1VVW1"/>
<evidence type="ECO:0000259" key="5">
    <source>
        <dbReference type="Pfam" id="PF00151"/>
    </source>
</evidence>
<dbReference type="OrthoDB" id="7467908at2759"/>
<dbReference type="PANTHER" id="PTHR11610">
    <property type="entry name" value="LIPASE"/>
    <property type="match status" value="1"/>
</dbReference>
<protein>
    <submittedName>
        <fullName evidence="6">Lipase member H-A</fullName>
    </submittedName>
</protein>
<evidence type="ECO:0000313" key="7">
    <source>
        <dbReference type="Proteomes" id="UP000299102"/>
    </source>
</evidence>
<feature type="domain" description="Lipase" evidence="5">
    <location>
        <begin position="64"/>
        <end position="257"/>
    </location>
</feature>